<keyword evidence="1" id="KW-0378">Hydrolase</keyword>
<accession>A0ABR6E4J3</accession>
<dbReference type="Proteomes" id="UP000548119">
    <property type="component" value="Unassembled WGS sequence"/>
</dbReference>
<dbReference type="RefSeq" id="WP_182480409.1">
    <property type="nucleotide sequence ID" value="NZ_CAWPNC010000011.1"/>
</dbReference>
<gene>
    <name evidence="1" type="ORF">GGR10_001349</name>
</gene>
<keyword evidence="1" id="KW-0540">Nuclease</keyword>
<comment type="caution">
    <text evidence="1">The sequence shown here is derived from an EMBL/GenBank/DDBJ whole genome shotgun (WGS) entry which is preliminary data.</text>
</comment>
<evidence type="ECO:0000313" key="1">
    <source>
        <dbReference type="EMBL" id="MBA9083483.1"/>
    </source>
</evidence>
<organism evidence="1 2">
    <name type="scientific">Bartonella chomelii</name>
    <dbReference type="NCBI Taxonomy" id="236402"/>
    <lineage>
        <taxon>Bacteria</taxon>
        <taxon>Pseudomonadati</taxon>
        <taxon>Pseudomonadota</taxon>
        <taxon>Alphaproteobacteria</taxon>
        <taxon>Hyphomicrobiales</taxon>
        <taxon>Bartonellaceae</taxon>
        <taxon>Bartonella</taxon>
    </lineage>
</organism>
<name>A0ABR6E4J3_9HYPH</name>
<dbReference type="InterPro" id="IPR036397">
    <property type="entry name" value="RNaseH_sf"/>
</dbReference>
<protein>
    <submittedName>
        <fullName evidence="1">Holliday junction resolvasome RuvABC endonuclease subunit</fullName>
    </submittedName>
</protein>
<sequence>MSFHSQTILCLDLGTKTGWAVSSEDCTIASGTVNFSTRRFEGGGMRYLRFKQWLTETKAILEHIDAVYFEEVRCHIGTDAAHVYGGLLAILTSWCEHHQIPYQGIPIATIKKAMTGRGNAPKTEMIKAVRAKGHEPEDDNEADALAILYLIREGK</sequence>
<keyword evidence="1" id="KW-0255">Endonuclease</keyword>
<evidence type="ECO:0000313" key="2">
    <source>
        <dbReference type="Proteomes" id="UP000548119"/>
    </source>
</evidence>
<reference evidence="1 2" key="1">
    <citation type="submission" date="2020-08" db="EMBL/GenBank/DDBJ databases">
        <title>Genomic Encyclopedia of Type Strains, Phase IV (KMG-IV): sequencing the most valuable type-strain genomes for metagenomic binning, comparative biology and taxonomic classification.</title>
        <authorList>
            <person name="Goeker M."/>
        </authorList>
    </citation>
    <scope>NUCLEOTIDE SEQUENCE [LARGE SCALE GENOMIC DNA]</scope>
    <source>
        <strain evidence="1 2">DSM 21431</strain>
    </source>
</reference>
<keyword evidence="2" id="KW-1185">Reference proteome</keyword>
<dbReference type="Gene3D" id="3.30.420.10">
    <property type="entry name" value="Ribonuclease H-like superfamily/Ribonuclease H"/>
    <property type="match status" value="1"/>
</dbReference>
<dbReference type="SUPFAM" id="SSF53098">
    <property type="entry name" value="Ribonuclease H-like"/>
    <property type="match status" value="1"/>
</dbReference>
<dbReference type="GO" id="GO:0004519">
    <property type="term" value="F:endonuclease activity"/>
    <property type="evidence" value="ECO:0007669"/>
    <property type="project" value="UniProtKB-KW"/>
</dbReference>
<proteinExistence type="predicted"/>
<dbReference type="InterPro" id="IPR012337">
    <property type="entry name" value="RNaseH-like_sf"/>
</dbReference>
<dbReference type="EMBL" id="JACJIR010000011">
    <property type="protein sequence ID" value="MBA9083483.1"/>
    <property type="molecule type" value="Genomic_DNA"/>
</dbReference>